<comment type="similarity">
    <text evidence="2 8">Belongs to the beta-class carbonic anhydrase family.</text>
</comment>
<dbReference type="NCBIfam" id="NF007756">
    <property type="entry name" value="PRK10437.1"/>
    <property type="match status" value="1"/>
</dbReference>
<evidence type="ECO:0000256" key="1">
    <source>
        <dbReference type="ARBA" id="ARBA00001947"/>
    </source>
</evidence>
<comment type="function">
    <text evidence="8">Reversible hydration of carbon dioxide.</text>
</comment>
<evidence type="ECO:0000256" key="8">
    <source>
        <dbReference type="RuleBase" id="RU003956"/>
    </source>
</evidence>
<name>A0ABR2W2Z3_9FUNG</name>
<proteinExistence type="inferred from homology"/>
<dbReference type="InterPro" id="IPR036874">
    <property type="entry name" value="Carbonic_anhydrase_sf"/>
</dbReference>
<evidence type="ECO:0000313" key="9">
    <source>
        <dbReference type="EMBL" id="KAK9718402.1"/>
    </source>
</evidence>
<accession>A0ABR2W2Z3</accession>
<gene>
    <name evidence="9" type="ORF">K7432_005526</name>
</gene>
<evidence type="ECO:0000256" key="7">
    <source>
        <dbReference type="ARBA" id="ARBA00048348"/>
    </source>
</evidence>
<dbReference type="PROSITE" id="PS00704">
    <property type="entry name" value="PROK_CO2_ANHYDRASE_1"/>
    <property type="match status" value="1"/>
</dbReference>
<keyword evidence="6 8" id="KW-0456">Lyase</keyword>
<dbReference type="SMART" id="SM00947">
    <property type="entry name" value="Pro_CA"/>
    <property type="match status" value="1"/>
</dbReference>
<keyword evidence="4" id="KW-0479">Metal-binding</keyword>
<keyword evidence="5 8" id="KW-0862">Zinc</keyword>
<dbReference type="PANTHER" id="PTHR11002">
    <property type="entry name" value="CARBONIC ANHYDRASE"/>
    <property type="match status" value="1"/>
</dbReference>
<dbReference type="PANTHER" id="PTHR11002:SF76">
    <property type="entry name" value="CARBONIC ANHYDRASE"/>
    <property type="match status" value="1"/>
</dbReference>
<protein>
    <recommendedName>
        <fullName evidence="3 8">Carbonic anhydrase</fullName>
        <ecNumber evidence="3 8">4.2.1.1</ecNumber>
    </recommendedName>
    <alternativeName>
        <fullName evidence="8">Carbonate dehydratase</fullName>
    </alternativeName>
</protein>
<dbReference type="EMBL" id="JASJQH010007096">
    <property type="protein sequence ID" value="KAK9718402.1"/>
    <property type="molecule type" value="Genomic_DNA"/>
</dbReference>
<dbReference type="CDD" id="cd00883">
    <property type="entry name" value="beta_CA_cladeA"/>
    <property type="match status" value="1"/>
</dbReference>
<dbReference type="PROSITE" id="PS00705">
    <property type="entry name" value="PROK_CO2_ANHYDRASE_2"/>
    <property type="match status" value="1"/>
</dbReference>
<reference evidence="9 10" key="1">
    <citation type="submission" date="2023-04" db="EMBL/GenBank/DDBJ databases">
        <title>Genome of Basidiobolus ranarum AG-B5.</title>
        <authorList>
            <person name="Stajich J.E."/>
            <person name="Carter-House D."/>
            <person name="Gryganskyi A."/>
        </authorList>
    </citation>
    <scope>NUCLEOTIDE SEQUENCE [LARGE SCALE GENOMIC DNA]</scope>
    <source>
        <strain evidence="9 10">AG-B5</strain>
    </source>
</reference>
<evidence type="ECO:0000256" key="4">
    <source>
        <dbReference type="ARBA" id="ARBA00022723"/>
    </source>
</evidence>
<evidence type="ECO:0000256" key="6">
    <source>
        <dbReference type="ARBA" id="ARBA00023239"/>
    </source>
</evidence>
<evidence type="ECO:0000256" key="3">
    <source>
        <dbReference type="ARBA" id="ARBA00012925"/>
    </source>
</evidence>
<evidence type="ECO:0000313" key="10">
    <source>
        <dbReference type="Proteomes" id="UP001479436"/>
    </source>
</evidence>
<organism evidence="9 10">
    <name type="scientific">Basidiobolus ranarum</name>
    <dbReference type="NCBI Taxonomy" id="34480"/>
    <lineage>
        <taxon>Eukaryota</taxon>
        <taxon>Fungi</taxon>
        <taxon>Fungi incertae sedis</taxon>
        <taxon>Zoopagomycota</taxon>
        <taxon>Entomophthoromycotina</taxon>
        <taxon>Basidiobolomycetes</taxon>
        <taxon>Basidiobolales</taxon>
        <taxon>Basidiobolaceae</taxon>
        <taxon>Basidiobolus</taxon>
    </lineage>
</organism>
<comment type="caution">
    <text evidence="9">The sequence shown here is derived from an EMBL/GenBank/DDBJ whole genome shotgun (WGS) entry which is preliminary data.</text>
</comment>
<evidence type="ECO:0000256" key="5">
    <source>
        <dbReference type="ARBA" id="ARBA00022833"/>
    </source>
</evidence>
<keyword evidence="10" id="KW-1185">Reference proteome</keyword>
<evidence type="ECO:0000256" key="2">
    <source>
        <dbReference type="ARBA" id="ARBA00006217"/>
    </source>
</evidence>
<sequence>MFKLRAGISVLLTKVSPSLNVVRNSSVRAFSVSPVICKRTTPILYNPLPSTEAERVNGKQKIKNIEPYSREKSPLTSLLNKNAKWSEDVHTSDPTFFSRSAQKQSPNILWIGCSDSRVSAEQIVGAGPGELFVHRNIANLCIHTDLNCLSVIQYAVDVLKIEHIIVCGHYGCGGINAAMHPEPLGLIDNWLVKIKDVYAANKEKFEGINDQKSREDLLAELNVGDTVQSICHTAIVQQAWKRGQKVSVHGWMYEVEDGLINELGWCVSSSEQLESVYVYENPRPLKHQRHKNIESKE</sequence>
<dbReference type="SUPFAM" id="SSF53056">
    <property type="entry name" value="beta-carbonic anhydrase, cab"/>
    <property type="match status" value="1"/>
</dbReference>
<dbReference type="Gene3D" id="3.40.1050.10">
    <property type="entry name" value="Carbonic anhydrase"/>
    <property type="match status" value="1"/>
</dbReference>
<comment type="catalytic activity">
    <reaction evidence="7 8">
        <text>hydrogencarbonate + H(+) = CO2 + H2O</text>
        <dbReference type="Rhea" id="RHEA:10748"/>
        <dbReference type="ChEBI" id="CHEBI:15377"/>
        <dbReference type="ChEBI" id="CHEBI:15378"/>
        <dbReference type="ChEBI" id="CHEBI:16526"/>
        <dbReference type="ChEBI" id="CHEBI:17544"/>
        <dbReference type="EC" id="4.2.1.1"/>
    </reaction>
</comment>
<dbReference type="Proteomes" id="UP001479436">
    <property type="component" value="Unassembled WGS sequence"/>
</dbReference>
<dbReference type="InterPro" id="IPR001765">
    <property type="entry name" value="Carbonic_anhydrase"/>
</dbReference>
<dbReference type="Pfam" id="PF00484">
    <property type="entry name" value="Pro_CA"/>
    <property type="match status" value="1"/>
</dbReference>
<comment type="cofactor">
    <cofactor evidence="1">
        <name>Zn(2+)</name>
        <dbReference type="ChEBI" id="CHEBI:29105"/>
    </cofactor>
</comment>
<dbReference type="EC" id="4.2.1.1" evidence="3 8"/>
<dbReference type="InterPro" id="IPR015892">
    <property type="entry name" value="Carbonic_anhydrase_CS"/>
</dbReference>